<protein>
    <submittedName>
        <fullName evidence="3">Uncharacterized protein</fullName>
    </submittedName>
</protein>
<reference evidence="3" key="1">
    <citation type="submission" date="2020-01" db="EMBL/GenBank/DDBJ databases">
        <authorList>
            <consortium name="DOE Joint Genome Institute"/>
            <person name="Haridas S."/>
            <person name="Albert R."/>
            <person name="Binder M."/>
            <person name="Bloem J."/>
            <person name="Labutti K."/>
            <person name="Salamov A."/>
            <person name="Andreopoulos B."/>
            <person name="Baker S.E."/>
            <person name="Barry K."/>
            <person name="Bills G."/>
            <person name="Bluhm B.H."/>
            <person name="Cannon C."/>
            <person name="Castanera R."/>
            <person name="Culley D.E."/>
            <person name="Daum C."/>
            <person name="Ezra D."/>
            <person name="Gonzalez J.B."/>
            <person name="Henrissat B."/>
            <person name="Kuo A."/>
            <person name="Liang C."/>
            <person name="Lipzen A."/>
            <person name="Lutzoni F."/>
            <person name="Magnuson J."/>
            <person name="Mondo S."/>
            <person name="Nolan M."/>
            <person name="Ohm R."/>
            <person name="Pangilinan J."/>
            <person name="Park H.-J."/>
            <person name="Ramirez L."/>
            <person name="Alfaro M."/>
            <person name="Sun H."/>
            <person name="Tritt A."/>
            <person name="Yoshinaga Y."/>
            <person name="Zwiers L.-H."/>
            <person name="Turgeon B.G."/>
            <person name="Goodwin S.B."/>
            <person name="Spatafora J.W."/>
            <person name="Crous P.W."/>
            <person name="Grigoriev I.V."/>
        </authorList>
    </citation>
    <scope>NUCLEOTIDE SEQUENCE</scope>
    <source>
        <strain evidence="3">CBS 342.82</strain>
    </source>
</reference>
<reference evidence="3" key="3">
    <citation type="submission" date="2025-08" db="UniProtKB">
        <authorList>
            <consortium name="RefSeq"/>
        </authorList>
    </citation>
    <scope>IDENTIFICATION</scope>
    <source>
        <strain evidence="3">CBS 342.82</strain>
    </source>
</reference>
<feature type="region of interest" description="Disordered" evidence="1">
    <location>
        <begin position="1"/>
        <end position="107"/>
    </location>
</feature>
<dbReference type="OrthoDB" id="3548913at2759"/>
<evidence type="ECO:0000256" key="1">
    <source>
        <dbReference type="SAM" id="MobiDB-lite"/>
    </source>
</evidence>
<dbReference type="PANTHER" id="PTHR42064">
    <property type="entry name" value="YALI0F28677P"/>
    <property type="match status" value="1"/>
</dbReference>
<feature type="compositionally biased region" description="Polar residues" evidence="1">
    <location>
        <begin position="1330"/>
        <end position="1344"/>
    </location>
</feature>
<evidence type="ECO:0000313" key="3">
    <source>
        <dbReference type="RefSeq" id="XP_033459817.1"/>
    </source>
</evidence>
<feature type="region of interest" description="Disordered" evidence="1">
    <location>
        <begin position="131"/>
        <end position="172"/>
    </location>
</feature>
<proteinExistence type="predicted"/>
<name>A0A6J3M422_9PEZI</name>
<feature type="region of interest" description="Disordered" evidence="1">
    <location>
        <begin position="1433"/>
        <end position="1455"/>
    </location>
</feature>
<sequence length="1567" mass="171307">MPNEDSPSSKEAALPASAVVTTTPMTTAEAVVESDEADEAKEASTPSAPATAALPPVSAASTTSAPVPASAPPSPLDAFPSSSTPQEISRHVSRSSSPGISRLDGTPSHLLKPLLSLSHFSTPPPAVPVALRSPSPALQSPASPRIPSLFPPEVRGRPGMSEERMDASTMVPTPTDERAVAAPVADLQDSPRTQVPRSSDEAMAQPSLIDLSVMSVGQLIRSQRYHRRKTHLAQENLNRLQTAAARTVRLACAARSAHRTFAECIRLEDKANFANLLYAFHDASDACFFPADSVDLDIHETPLLGPGVSFLDGLSSPSRDTVLDLLSRLRYDGAFVADRLSSLTQGEATALLSNRCNPRSTETSIFGGMSKVSPRASSALGPLAESQMELLASQGFGSPLEMLIYVPRSVTKTDPGEDDMSTEVWSHVCARMITDRNPVCERFLSTVFDVFARMCPWPGKERLEVWMLQTLQQGAFLLEGPPPRTFRARMEGEKDGGDEYDARKDAFYSKSAQSLLELLADPNGASVLPPGALRICRATSSNLQASPELQHDYSHAVLLKWLTSDFLIDAIVAPEAHGMLTDHHLSDVARQRILLEVAKKCREVVYNVLYSWRKFVGIVSPEMTRSVHAVLHRLRHSPSAVSLNAVQSVRLSPKQPIRAEKFLVLSVTEALSIVNALYPRQRPSSASSNSKHFRSGPGSSASSISGLSLFGSPAKSMESREVSSSWMPAIPPHVEPTRRDRVPEQALKPEVYMELEEVAAITTRTSRQYWNVVLARSRSPNLCTMHQGWATLSDGTIVQDNLNGPDMPGSPIGLPLGEAFHAAREAVDIMLQYATVNDYMDSTPSPEHDSKPHDQIQSLFSQIISDEQEGSEFLSSHAWHCRLQDFLAFAPVGSDPELVHLLLGDIARSVQRSMERFQIHQAGCEHWAYLLRPLTKLRSELIFSTADLNERLRDKMWYVADVRASAQFNDAIAVMKALRTMGKAKKGAHSNIPSAARPWSSTRPLGVSLHLKSDEQIFELLSAKVSRGGPNKLTDDMARLTSVWMERQGIDNLCAGEERLHKLCMEIRKCVDASTAKDAAEDCSLGGNVLFARDGSVPPRPALHFTPSMLSLSSQHNSTGTVRSLNLHSNARSLDAISNASHTLSSMSSRDYLDSRSPTLATRSSTYSNATTEAATASSVTSMGTSNTQSAYTPTARGRSGRHRLLHPNAADRLRERLTSLLVSDLTAHLFVDGSETDRAFNTGLAADIVEKHRRATTQIRFNAYAAQTGADLRSTSPMSISKFDYNAAFAGLLRKFSAFSNPATKLACLYDMDRLIVPYMAERLDEELSQSSHSTSGATPTSESRLRAKYTTEANVRGFRDIFSQASLRPLTIFRDLQFIAALTPSSVLQNTASGKAFCNAAVALMDLKHEARTIMIETADSIIAHVTSRRGHERASSTAQLQRDEAVFSTPARTPPAADITRYGMADAAYLLQIAAKEGDAVAQRELATLYLTHPEVMDLIIAPFSLPREVFKEELETKWRRSQDPKRYDPVTMCVAHHWMSLSAKGGDTLATEFLRQREEMDSF</sequence>
<dbReference type="Proteomes" id="UP000504637">
    <property type="component" value="Unplaced"/>
</dbReference>
<dbReference type="GeneID" id="54362623"/>
<gene>
    <name evidence="3" type="ORF">K489DRAFT_380160</name>
</gene>
<feature type="compositionally biased region" description="Basic and acidic residues" evidence="1">
    <location>
        <begin position="154"/>
        <end position="166"/>
    </location>
</feature>
<feature type="region of interest" description="Disordered" evidence="1">
    <location>
        <begin position="1147"/>
        <end position="1202"/>
    </location>
</feature>
<organism evidence="3">
    <name type="scientific">Dissoconium aciculare CBS 342.82</name>
    <dbReference type="NCBI Taxonomy" id="1314786"/>
    <lineage>
        <taxon>Eukaryota</taxon>
        <taxon>Fungi</taxon>
        <taxon>Dikarya</taxon>
        <taxon>Ascomycota</taxon>
        <taxon>Pezizomycotina</taxon>
        <taxon>Dothideomycetes</taxon>
        <taxon>Dothideomycetidae</taxon>
        <taxon>Mycosphaerellales</taxon>
        <taxon>Dissoconiaceae</taxon>
        <taxon>Dissoconium</taxon>
    </lineage>
</organism>
<accession>A0A6J3M422</accession>
<feature type="compositionally biased region" description="Polar residues" evidence="1">
    <location>
        <begin position="1183"/>
        <end position="1193"/>
    </location>
</feature>
<evidence type="ECO:0000313" key="2">
    <source>
        <dbReference type="Proteomes" id="UP000504637"/>
    </source>
</evidence>
<feature type="compositionally biased region" description="Low complexity" evidence="1">
    <location>
        <begin position="695"/>
        <end position="705"/>
    </location>
</feature>
<feature type="region of interest" description="Disordered" evidence="1">
    <location>
        <begin position="681"/>
        <end position="705"/>
    </location>
</feature>
<feature type="compositionally biased region" description="Low complexity" evidence="1">
    <location>
        <begin position="43"/>
        <end position="68"/>
    </location>
</feature>
<dbReference type="PANTHER" id="PTHR42064:SF1">
    <property type="entry name" value="YALI0F28677P"/>
    <property type="match status" value="1"/>
</dbReference>
<feature type="compositionally biased region" description="Low complexity" evidence="1">
    <location>
        <begin position="1164"/>
        <end position="1182"/>
    </location>
</feature>
<keyword evidence="2" id="KW-1185">Reference proteome</keyword>
<feature type="compositionally biased region" description="Low complexity" evidence="1">
    <location>
        <begin position="131"/>
        <end position="145"/>
    </location>
</feature>
<dbReference type="RefSeq" id="XP_033459817.1">
    <property type="nucleotide sequence ID" value="XM_033604823.1"/>
</dbReference>
<feature type="region of interest" description="Disordered" evidence="1">
    <location>
        <begin position="721"/>
        <end position="742"/>
    </location>
</feature>
<feature type="region of interest" description="Disordered" evidence="1">
    <location>
        <begin position="1329"/>
        <end position="1348"/>
    </location>
</feature>
<reference evidence="3" key="2">
    <citation type="submission" date="2020-04" db="EMBL/GenBank/DDBJ databases">
        <authorList>
            <consortium name="NCBI Genome Project"/>
        </authorList>
    </citation>
    <scope>NUCLEOTIDE SEQUENCE</scope>
    <source>
        <strain evidence="3">CBS 342.82</strain>
    </source>
</reference>